<evidence type="ECO:0000313" key="4">
    <source>
        <dbReference type="EMBL" id="MVX60292.1"/>
    </source>
</evidence>
<dbReference type="GO" id="GO:0005886">
    <property type="term" value="C:plasma membrane"/>
    <property type="evidence" value="ECO:0007669"/>
    <property type="project" value="TreeGrafter"/>
</dbReference>
<feature type="transmembrane region" description="Helical" evidence="2">
    <location>
        <begin position="123"/>
        <end position="151"/>
    </location>
</feature>
<feature type="transmembrane region" description="Helical" evidence="2">
    <location>
        <begin position="6"/>
        <end position="24"/>
    </location>
</feature>
<dbReference type="Gene3D" id="1.20.120.1220">
    <property type="match status" value="1"/>
</dbReference>
<reference evidence="4 5" key="1">
    <citation type="submission" date="2019-12" db="EMBL/GenBank/DDBJ databases">
        <title>Microbes associate with the intestines of laboratory mice.</title>
        <authorList>
            <person name="Navarre W."/>
            <person name="Wong E."/>
        </authorList>
    </citation>
    <scope>NUCLEOTIDE SEQUENCE [LARGE SCALE GENOMIC DNA]</scope>
    <source>
        <strain evidence="4 5">NM66_B29</strain>
    </source>
</reference>
<evidence type="ECO:0000259" key="3">
    <source>
        <dbReference type="Pfam" id="PF01478"/>
    </source>
</evidence>
<protein>
    <recommendedName>
        <fullName evidence="3">Prepilin type IV endopeptidase peptidase domain-containing protein</fullName>
    </recommendedName>
</protein>
<dbReference type="EMBL" id="WSRR01000003">
    <property type="protein sequence ID" value="MVX60292.1"/>
    <property type="molecule type" value="Genomic_DNA"/>
</dbReference>
<dbReference type="AlphaFoldDB" id="A0A6N8JKV9"/>
<evidence type="ECO:0000256" key="1">
    <source>
        <dbReference type="ARBA" id="ARBA00005801"/>
    </source>
</evidence>
<name>A0A6N8JKV9_9ACTN</name>
<feature type="domain" description="Prepilin type IV endopeptidase peptidase" evidence="3">
    <location>
        <begin position="14"/>
        <end position="152"/>
    </location>
</feature>
<organism evidence="4 5">
    <name type="scientific">Adlercreutzia mucosicola</name>
    <dbReference type="NCBI Taxonomy" id="580026"/>
    <lineage>
        <taxon>Bacteria</taxon>
        <taxon>Bacillati</taxon>
        <taxon>Actinomycetota</taxon>
        <taxon>Coriobacteriia</taxon>
        <taxon>Eggerthellales</taxon>
        <taxon>Eggerthellaceae</taxon>
        <taxon>Adlercreutzia</taxon>
    </lineage>
</organism>
<dbReference type="Pfam" id="PF01478">
    <property type="entry name" value="Peptidase_A24"/>
    <property type="match status" value="1"/>
</dbReference>
<dbReference type="GO" id="GO:0006465">
    <property type="term" value="P:signal peptide processing"/>
    <property type="evidence" value="ECO:0007669"/>
    <property type="project" value="TreeGrafter"/>
</dbReference>
<dbReference type="GO" id="GO:0004190">
    <property type="term" value="F:aspartic-type endopeptidase activity"/>
    <property type="evidence" value="ECO:0007669"/>
    <property type="project" value="InterPro"/>
</dbReference>
<feature type="transmembrane region" description="Helical" evidence="2">
    <location>
        <begin position="79"/>
        <end position="103"/>
    </location>
</feature>
<dbReference type="PANTHER" id="PTHR30487:SF0">
    <property type="entry name" value="PREPILIN LEADER PEPTIDASE_N-METHYLTRANSFERASE-RELATED"/>
    <property type="match status" value="1"/>
</dbReference>
<comment type="caution">
    <text evidence="4">The sequence shown here is derived from an EMBL/GenBank/DDBJ whole genome shotgun (WGS) entry which is preliminary data.</text>
</comment>
<comment type="similarity">
    <text evidence="1">Belongs to the peptidase A24 family.</text>
</comment>
<keyword evidence="2" id="KW-0472">Membrane</keyword>
<feature type="transmembrane region" description="Helical" evidence="2">
    <location>
        <begin position="36"/>
        <end position="59"/>
    </location>
</feature>
<dbReference type="RefSeq" id="WP_160344754.1">
    <property type="nucleotide sequence ID" value="NZ_JAOAKZ010000007.1"/>
</dbReference>
<evidence type="ECO:0000313" key="5">
    <source>
        <dbReference type="Proteomes" id="UP000463388"/>
    </source>
</evidence>
<accession>A0A6N8JKV9</accession>
<proteinExistence type="inferred from homology"/>
<dbReference type="PANTHER" id="PTHR30487">
    <property type="entry name" value="TYPE 4 PREPILIN-LIKE PROTEINS LEADER PEPTIDE-PROCESSING ENZYME"/>
    <property type="match status" value="1"/>
</dbReference>
<feature type="transmembrane region" description="Helical" evidence="2">
    <location>
        <begin position="171"/>
        <end position="191"/>
    </location>
</feature>
<evidence type="ECO:0000256" key="2">
    <source>
        <dbReference type="SAM" id="Phobius"/>
    </source>
</evidence>
<keyword evidence="2" id="KW-0812">Transmembrane</keyword>
<dbReference type="InterPro" id="IPR000045">
    <property type="entry name" value="Prepilin_IV_endopep_pep"/>
</dbReference>
<sequence length="192" mass="20262">MTYVSVVTLVAYGLLIAVLVAVAVKDWRTRRIPNGMVGLLGLLWVVWRCVLGFAGKHMGLGFWSTLLSPAPEVLGRIGLPIYGVSLSGGVLGALVLGGGMLVLSAAYELVTKRESFGGGDIKLMAVIGLFLGWERGLVCLLVACVLSVGYALVAAARSPRDDQPEGPRDPFLARTMPFAPFIAAGTVVAFLF</sequence>
<dbReference type="Proteomes" id="UP000463388">
    <property type="component" value="Unassembled WGS sequence"/>
</dbReference>
<gene>
    <name evidence="4" type="ORF">GKZ27_02270</name>
</gene>
<dbReference type="InterPro" id="IPR050882">
    <property type="entry name" value="Prepilin_peptidase/N-MTase"/>
</dbReference>
<keyword evidence="5" id="KW-1185">Reference proteome</keyword>
<dbReference type="OrthoDB" id="9789291at2"/>
<keyword evidence="2" id="KW-1133">Transmembrane helix</keyword>